<dbReference type="GO" id="GO:0016020">
    <property type="term" value="C:membrane"/>
    <property type="evidence" value="ECO:0007669"/>
    <property type="project" value="TreeGrafter"/>
</dbReference>
<dbReference type="PANTHER" id="PTHR10972">
    <property type="entry name" value="OXYSTEROL-BINDING PROTEIN-RELATED"/>
    <property type="match status" value="1"/>
</dbReference>
<comment type="caution">
    <text evidence="1">The sequence shown here is derived from an EMBL/GenBank/DDBJ whole genome shotgun (WGS) entry which is preliminary data.</text>
</comment>
<dbReference type="EMBL" id="PKPP01001962">
    <property type="protein sequence ID" value="PWA78607.1"/>
    <property type="molecule type" value="Genomic_DNA"/>
</dbReference>
<sequence>MDDLEFHPIIPVKCNHRICTFVIATDMRATVIVAESAQSHTAYYSPNTPWWHINTDFPRVNERDCAEGWRLMTTSLKLHFPNDLVSLCHLQLINSNGNHINKSSGLSVSLAGTNGRVLGSVVAGSFFCAPRVKCFNHSYILPGGSRGLVPGASTLSADGGSRVSADESGSSPLHQPPRGLGEFYCVGGDNYEVCGCCGFESWKMGKAERNDTVVVMRCTEYEPTRTGKKVAMLKGKWDEAILGNPTTKPTGYDPMTEAVLPWDRDKTVTKTRYNLTPFAISLNEIIPGLREKLPPTDSRLTLDQGHLQNGEYEIANAEKIRLEQLQ</sequence>
<dbReference type="InterPro" id="IPR037239">
    <property type="entry name" value="OSBP_sf"/>
</dbReference>
<dbReference type="OrthoDB" id="1854502at2759"/>
<dbReference type="GO" id="GO:0005829">
    <property type="term" value="C:cytosol"/>
    <property type="evidence" value="ECO:0007669"/>
    <property type="project" value="TreeGrafter"/>
</dbReference>
<name>A0A2U1NYS1_ARTAN</name>
<dbReference type="AlphaFoldDB" id="A0A2U1NYS1"/>
<protein>
    <submittedName>
        <fullName evidence="1">Oxysterol-binding protein</fullName>
    </submittedName>
</protein>
<keyword evidence="2" id="KW-1185">Reference proteome</keyword>
<dbReference type="Pfam" id="PF01237">
    <property type="entry name" value="Oxysterol_BP"/>
    <property type="match status" value="1"/>
</dbReference>
<accession>A0A2U1NYS1</accession>
<reference evidence="1 2" key="1">
    <citation type="journal article" date="2018" name="Mol. Plant">
        <title>The genome of Artemisia annua provides insight into the evolution of Asteraceae family and artemisinin biosynthesis.</title>
        <authorList>
            <person name="Shen Q."/>
            <person name="Zhang L."/>
            <person name="Liao Z."/>
            <person name="Wang S."/>
            <person name="Yan T."/>
            <person name="Shi P."/>
            <person name="Liu M."/>
            <person name="Fu X."/>
            <person name="Pan Q."/>
            <person name="Wang Y."/>
            <person name="Lv Z."/>
            <person name="Lu X."/>
            <person name="Zhang F."/>
            <person name="Jiang W."/>
            <person name="Ma Y."/>
            <person name="Chen M."/>
            <person name="Hao X."/>
            <person name="Li L."/>
            <person name="Tang Y."/>
            <person name="Lv G."/>
            <person name="Zhou Y."/>
            <person name="Sun X."/>
            <person name="Brodelius P.E."/>
            <person name="Rose J.K.C."/>
            <person name="Tang K."/>
        </authorList>
    </citation>
    <scope>NUCLEOTIDE SEQUENCE [LARGE SCALE GENOMIC DNA]</scope>
    <source>
        <strain evidence="2">cv. Huhao1</strain>
        <tissue evidence="1">Leaf</tissue>
    </source>
</reference>
<gene>
    <name evidence="1" type="ORF">CTI12_AA198580</name>
</gene>
<dbReference type="SUPFAM" id="SSF144000">
    <property type="entry name" value="Oxysterol-binding protein-like"/>
    <property type="match status" value="1"/>
</dbReference>
<evidence type="ECO:0000313" key="1">
    <source>
        <dbReference type="EMBL" id="PWA78607.1"/>
    </source>
</evidence>
<dbReference type="GO" id="GO:0032934">
    <property type="term" value="F:sterol binding"/>
    <property type="evidence" value="ECO:0007669"/>
    <property type="project" value="TreeGrafter"/>
</dbReference>
<dbReference type="PANTHER" id="PTHR10972:SF67">
    <property type="entry name" value="OXYSTEROL-BINDING PROTEIN-RELATED PROTEIN 1D"/>
    <property type="match status" value="1"/>
</dbReference>
<dbReference type="InterPro" id="IPR000648">
    <property type="entry name" value="Oxysterol-bd"/>
</dbReference>
<proteinExistence type="predicted"/>
<dbReference type="Proteomes" id="UP000245207">
    <property type="component" value="Unassembled WGS sequence"/>
</dbReference>
<evidence type="ECO:0000313" key="2">
    <source>
        <dbReference type="Proteomes" id="UP000245207"/>
    </source>
</evidence>
<organism evidence="1 2">
    <name type="scientific">Artemisia annua</name>
    <name type="common">Sweet wormwood</name>
    <dbReference type="NCBI Taxonomy" id="35608"/>
    <lineage>
        <taxon>Eukaryota</taxon>
        <taxon>Viridiplantae</taxon>
        <taxon>Streptophyta</taxon>
        <taxon>Embryophyta</taxon>
        <taxon>Tracheophyta</taxon>
        <taxon>Spermatophyta</taxon>
        <taxon>Magnoliopsida</taxon>
        <taxon>eudicotyledons</taxon>
        <taxon>Gunneridae</taxon>
        <taxon>Pentapetalae</taxon>
        <taxon>asterids</taxon>
        <taxon>campanulids</taxon>
        <taxon>Asterales</taxon>
        <taxon>Asteraceae</taxon>
        <taxon>Asteroideae</taxon>
        <taxon>Anthemideae</taxon>
        <taxon>Artemisiinae</taxon>
        <taxon>Artemisia</taxon>
    </lineage>
</organism>
<dbReference type="STRING" id="35608.A0A2U1NYS1"/>